<feature type="signal peptide" evidence="1">
    <location>
        <begin position="1"/>
        <end position="23"/>
    </location>
</feature>
<dbReference type="EMBL" id="JBEPFB010000036">
    <property type="protein sequence ID" value="MER7379648.1"/>
    <property type="molecule type" value="Genomic_DNA"/>
</dbReference>
<evidence type="ECO:0008006" key="4">
    <source>
        <dbReference type="Google" id="ProtNLM"/>
    </source>
</evidence>
<dbReference type="RefSeq" id="WP_190073627.1">
    <property type="nucleotide sequence ID" value="NZ_BNBM01000015.1"/>
</dbReference>
<keyword evidence="3" id="KW-1185">Reference proteome</keyword>
<evidence type="ECO:0000313" key="2">
    <source>
        <dbReference type="EMBL" id="MER7379648.1"/>
    </source>
</evidence>
<dbReference type="Proteomes" id="UP001486207">
    <property type="component" value="Unassembled WGS sequence"/>
</dbReference>
<protein>
    <recommendedName>
        <fullName evidence="4">Secreted protein</fullName>
    </recommendedName>
</protein>
<reference evidence="2 3" key="1">
    <citation type="submission" date="2024-06" db="EMBL/GenBank/DDBJ databases">
        <title>The Natural Products Discovery Center: Release of the First 8490 Sequenced Strains for Exploring Actinobacteria Biosynthetic Diversity.</title>
        <authorList>
            <person name="Kalkreuter E."/>
            <person name="Kautsar S.A."/>
            <person name="Yang D."/>
            <person name="Bader C.D."/>
            <person name="Teijaro C.N."/>
            <person name="Fluegel L."/>
            <person name="Davis C.M."/>
            <person name="Simpson J.R."/>
            <person name="Lauterbach L."/>
            <person name="Steele A.D."/>
            <person name="Gui C."/>
            <person name="Meng S."/>
            <person name="Li G."/>
            <person name="Viehrig K."/>
            <person name="Ye F."/>
            <person name="Su P."/>
            <person name="Kiefer A.F."/>
            <person name="Nichols A."/>
            <person name="Cepeda A.J."/>
            <person name="Yan W."/>
            <person name="Fan B."/>
            <person name="Jiang Y."/>
            <person name="Adhikari A."/>
            <person name="Zheng C.-J."/>
            <person name="Schuster L."/>
            <person name="Cowan T.M."/>
            <person name="Smanski M.J."/>
            <person name="Chevrette M.G."/>
            <person name="De Carvalho L.P.S."/>
            <person name="Shen B."/>
        </authorList>
    </citation>
    <scope>NUCLEOTIDE SEQUENCE [LARGE SCALE GENOMIC DNA]</scope>
    <source>
        <strain evidence="2 3">NPDC000155</strain>
    </source>
</reference>
<keyword evidence="1" id="KW-0732">Signal</keyword>
<proteinExistence type="predicted"/>
<feature type="chain" id="PRO_5045964246" description="Secreted protein" evidence="1">
    <location>
        <begin position="24"/>
        <end position="164"/>
    </location>
</feature>
<organism evidence="2 3">
    <name type="scientific">Streptomyces lanatus</name>
    <dbReference type="NCBI Taxonomy" id="66900"/>
    <lineage>
        <taxon>Bacteria</taxon>
        <taxon>Bacillati</taxon>
        <taxon>Actinomycetota</taxon>
        <taxon>Actinomycetes</taxon>
        <taxon>Kitasatosporales</taxon>
        <taxon>Streptomycetaceae</taxon>
        <taxon>Streptomyces</taxon>
    </lineage>
</organism>
<evidence type="ECO:0000313" key="3">
    <source>
        <dbReference type="Proteomes" id="UP001486207"/>
    </source>
</evidence>
<comment type="caution">
    <text evidence="2">The sequence shown here is derived from an EMBL/GenBank/DDBJ whole genome shotgun (WGS) entry which is preliminary data.</text>
</comment>
<sequence length="164" mass="16714">MRCVGLGLTTALAVTFAAGPAAAAPGPQLRAEVAPEEVADNPDCDDFDQFAGSEEFDTDNAPANGEELDINGQGTITLGVTQRTEEPDGQLLSFSVDGPFAVVGVIVKGGPANEGGANLYDYTGTPAGQIEADEDLHAQLNPPGNAITDISHVAFCVVPDGSNT</sequence>
<name>A0ABV1Y6Z9_9ACTN</name>
<evidence type="ECO:0000256" key="1">
    <source>
        <dbReference type="SAM" id="SignalP"/>
    </source>
</evidence>
<gene>
    <name evidence="2" type="ORF">ABT384_44395</name>
</gene>
<accession>A0ABV1Y6Z9</accession>